<keyword evidence="4" id="KW-0963">Cytoplasm</keyword>
<feature type="region of interest" description="Disordered" evidence="10">
    <location>
        <begin position="416"/>
        <end position="445"/>
    </location>
</feature>
<feature type="region of interest" description="Disordered" evidence="10">
    <location>
        <begin position="471"/>
        <end position="597"/>
    </location>
</feature>
<accession>A0AAE1CJD7</accession>
<keyword evidence="5" id="KW-0493">Microtubule</keyword>
<feature type="compositionally biased region" description="Basic and acidic residues" evidence="10">
    <location>
        <begin position="143"/>
        <end position="169"/>
    </location>
</feature>
<evidence type="ECO:0000256" key="8">
    <source>
        <dbReference type="ARBA" id="ARBA00023212"/>
    </source>
</evidence>
<keyword evidence="7 9" id="KW-0175">Coiled coil</keyword>
<evidence type="ECO:0000256" key="6">
    <source>
        <dbReference type="ARBA" id="ARBA00022794"/>
    </source>
</evidence>
<feature type="coiled-coil region" evidence="9">
    <location>
        <begin position="835"/>
        <end position="862"/>
    </location>
</feature>
<dbReference type="InterPro" id="IPR038774">
    <property type="entry name" value="CEP162-like"/>
</dbReference>
<proteinExistence type="inferred from homology"/>
<feature type="compositionally biased region" description="Polar residues" evidence="10">
    <location>
        <begin position="515"/>
        <end position="528"/>
    </location>
</feature>
<comment type="subcellular location">
    <subcellularLocation>
        <location evidence="1">Cytoplasm</location>
        <location evidence="1">Cytoskeleton</location>
        <location evidence="1">Microtubule organizing center</location>
        <location evidence="1">Centrosome</location>
        <location evidence="1">Centriole</location>
    </subcellularLocation>
</comment>
<protein>
    <recommendedName>
        <fullName evidence="3">Centrosomal protein of 162 kDa</fullName>
    </recommendedName>
</protein>
<feature type="coiled-coil region" evidence="9">
    <location>
        <begin position="655"/>
        <end position="704"/>
    </location>
</feature>
<feature type="compositionally biased region" description="Basic and acidic residues" evidence="10">
    <location>
        <begin position="75"/>
        <end position="91"/>
    </location>
</feature>
<comment type="caution">
    <text evidence="11">The sequence shown here is derived from an EMBL/GenBank/DDBJ whole genome shotgun (WGS) entry which is preliminary data.</text>
</comment>
<keyword evidence="8" id="KW-0206">Cytoskeleton</keyword>
<feature type="coiled-coil region" evidence="9">
    <location>
        <begin position="1215"/>
        <end position="1249"/>
    </location>
</feature>
<keyword evidence="12" id="KW-1185">Reference proteome</keyword>
<feature type="compositionally biased region" description="Basic and acidic residues" evidence="10">
    <location>
        <begin position="471"/>
        <end position="495"/>
    </location>
</feature>
<evidence type="ECO:0000256" key="5">
    <source>
        <dbReference type="ARBA" id="ARBA00022701"/>
    </source>
</evidence>
<feature type="region of interest" description="Disordered" evidence="10">
    <location>
        <begin position="718"/>
        <end position="738"/>
    </location>
</feature>
<dbReference type="EMBL" id="JAWDGP010008026">
    <property type="protein sequence ID" value="KAK3696959.1"/>
    <property type="molecule type" value="Genomic_DNA"/>
</dbReference>
<evidence type="ECO:0000256" key="9">
    <source>
        <dbReference type="SAM" id="Coils"/>
    </source>
</evidence>
<feature type="region of interest" description="Disordered" evidence="10">
    <location>
        <begin position="183"/>
        <end position="202"/>
    </location>
</feature>
<reference evidence="11" key="1">
    <citation type="journal article" date="2023" name="G3 (Bethesda)">
        <title>A reference genome for the long-term kleptoplast-retaining sea slug Elysia crispata morphotype clarki.</title>
        <authorList>
            <person name="Eastman K.E."/>
            <person name="Pendleton A.L."/>
            <person name="Shaikh M.A."/>
            <person name="Suttiyut T."/>
            <person name="Ogas R."/>
            <person name="Tomko P."/>
            <person name="Gavelis G."/>
            <person name="Widhalm J.R."/>
            <person name="Wisecaver J.H."/>
        </authorList>
    </citation>
    <scope>NUCLEOTIDE SEQUENCE</scope>
    <source>
        <strain evidence="11">ECLA1</strain>
    </source>
</reference>
<evidence type="ECO:0000256" key="4">
    <source>
        <dbReference type="ARBA" id="ARBA00022490"/>
    </source>
</evidence>
<evidence type="ECO:0000256" key="3">
    <source>
        <dbReference type="ARBA" id="ARBA00021406"/>
    </source>
</evidence>
<dbReference type="GO" id="GO:0060271">
    <property type="term" value="P:cilium assembly"/>
    <property type="evidence" value="ECO:0007669"/>
    <property type="project" value="TreeGrafter"/>
</dbReference>
<dbReference type="GO" id="GO:0005879">
    <property type="term" value="C:axonemal microtubule"/>
    <property type="evidence" value="ECO:0007669"/>
    <property type="project" value="TreeGrafter"/>
</dbReference>
<feature type="compositionally biased region" description="Basic and acidic residues" evidence="10">
    <location>
        <begin position="545"/>
        <end position="561"/>
    </location>
</feature>
<dbReference type="PANTHER" id="PTHR34031">
    <property type="entry name" value="CENTROSOMAL PROTEIN OF 162 KDA"/>
    <property type="match status" value="1"/>
</dbReference>
<evidence type="ECO:0000256" key="7">
    <source>
        <dbReference type="ARBA" id="ARBA00023054"/>
    </source>
</evidence>
<feature type="region of interest" description="Disordered" evidence="10">
    <location>
        <begin position="254"/>
        <end position="286"/>
    </location>
</feature>
<comment type="similarity">
    <text evidence="2">Belongs to the CEP162 family.</text>
</comment>
<sequence>MAKSKRWSQEDLDSTFEAFLKTSFSSKDDTDKIKQLLDKPVKNVKDVKPSTLWWAYDSDDDSVKKSKSKSFMKTKKPESPGRSKTSGETKMKGSHNATNKEKAMAPMKTSSKQPVSPRRSGRRDPQKSKRQASPGKARGSKSMSKDSLEDISEKSEEHDNHFLERRGKDINPIVSIHDSSIDTSASYEGVQPVINRENPGFDTLDEMADKHNFFQNLEKGADGTLDYGKLNQELSQTGGTTLMSPAARLAKADISAISGSPADTSTPARPRTEEREVIAGDSSNQKPSMLSRVALMDSLESTFNTSVSPKITNSRDGTLPGDTLKTPALSGILGTNTSREIEDLQRALQEAELTPTIYGGDSRPATAKAGRVEGQPEDGDQNQNNMTAGASKLLDKKLDRSVGDIFREMDAIEQRGRDIENKDEDVQLRSNYKSPRSAPSPRQRHHYLDADTLDYFKSEDVDVPQHVTAVDHRRERRTVKERSKSDVKSELKEKTLPTTSTTDKVLSAKDRYAHVQSSGYGRPTSPSIKRSRSAGGQKSPLKGQSLRDETSPRRLGRERSNSRSSPSKEISPRGTLKDRSRTSAVFLGTDNSSPIQRMLKKGGVSGPDHKFLMQSMEAVLDSYLKEHQSTKSTDHHDLSGDDMNCKPDTAILEEVKDLRVQLVTERNTKQRLQEQLQMVEEKFKDQLNDQKFKYEEEVFALKQENFVLVAKLKELEMERESKTKAEGSSTAEDGGESRVTRLEREIQEQETLLAGYQAENKRLYEEIKGFQKQAKATEGSMFKENQRLTTELNNVRQDLEMKNSELQNKGVITSLAVQQQIAAGNAEAMVGASRVAHLEGELAEAKRVQENQSRELRQMQQSQFDLERHVDNVLKEKDSLAMLLADSLTPDQVKERDIKHKEELEKLQKKIRWYAENQELLDKSNAKIRAKEEEIHRLKLRLEDFKSEAGRKLEENRIRNKEKAADAKKIQDLERQVKEMEQVIRRRHPNSLPAMMMVAAQAPDSVLTDGLTTGGGIGVGRTVNVLENRVKKLEAELEGKDESAQQDLRAMEQKYNHVKLQFEERISDLEEQLSLYQSHSEIRSQRPHSHAVALERELDQVKDRARKQVAEAQAQVDTLTAELNKLKKNQENLMRNEIRQNESEWRSQVSSLKQEVKDREHDIQILQRTVEKLRSQTGRRSNKKGNGGIQDWPSYPEAPAANGENQPSAFTGNDCTETIEENQLLKAKVEQLQLELDQQRVDLRRSLAETESIARQTQERLQSQIEMMKSKHHQELQRMIANQALHSSSSRVAELQGKCDTQEVMISHMKSQLKTASASQEELTKVKAREVELIAQVDDLQAKLREARHTQAPEMRHFESLEDKLSELVLRQKRREEELDTVVRSSQVMLGRAEMEEELDKWKRMVDIKNQQLQSFRAELDSILEVLKTLQRQGITLPIGPLSS</sequence>
<feature type="coiled-coil region" evidence="9">
    <location>
        <begin position="739"/>
        <end position="809"/>
    </location>
</feature>
<name>A0AAE1CJD7_9GAST</name>
<feature type="coiled-coil region" evidence="9">
    <location>
        <begin position="1323"/>
        <end position="1433"/>
    </location>
</feature>
<dbReference type="Proteomes" id="UP001283361">
    <property type="component" value="Unassembled WGS sequence"/>
</dbReference>
<feature type="region of interest" description="Disordered" evidence="10">
    <location>
        <begin position="58"/>
        <end position="170"/>
    </location>
</feature>
<dbReference type="PANTHER" id="PTHR34031:SF1">
    <property type="entry name" value="CENTROSOMAL PROTEIN OF 162 KDA"/>
    <property type="match status" value="1"/>
</dbReference>
<evidence type="ECO:0000256" key="2">
    <source>
        <dbReference type="ARBA" id="ARBA00009485"/>
    </source>
</evidence>
<gene>
    <name evidence="11" type="ORF">RRG08_023151</name>
</gene>
<evidence type="ECO:0000256" key="10">
    <source>
        <dbReference type="SAM" id="MobiDB-lite"/>
    </source>
</evidence>
<feature type="compositionally biased region" description="Basic and acidic residues" evidence="10">
    <location>
        <begin position="416"/>
        <end position="427"/>
    </location>
</feature>
<dbReference type="GO" id="GO:0005814">
    <property type="term" value="C:centriole"/>
    <property type="evidence" value="ECO:0007669"/>
    <property type="project" value="UniProtKB-SubCell"/>
</dbReference>
<feature type="compositionally biased region" description="Polar residues" evidence="10">
    <location>
        <begin position="1203"/>
        <end position="1214"/>
    </location>
</feature>
<keyword evidence="6" id="KW-0970">Cilium biogenesis/degradation</keyword>
<evidence type="ECO:0000313" key="12">
    <source>
        <dbReference type="Proteomes" id="UP001283361"/>
    </source>
</evidence>
<organism evidence="11 12">
    <name type="scientific">Elysia crispata</name>
    <name type="common">lettuce slug</name>
    <dbReference type="NCBI Taxonomy" id="231223"/>
    <lineage>
        <taxon>Eukaryota</taxon>
        <taxon>Metazoa</taxon>
        <taxon>Spiralia</taxon>
        <taxon>Lophotrochozoa</taxon>
        <taxon>Mollusca</taxon>
        <taxon>Gastropoda</taxon>
        <taxon>Heterobranchia</taxon>
        <taxon>Euthyneura</taxon>
        <taxon>Panpulmonata</taxon>
        <taxon>Sacoglossa</taxon>
        <taxon>Placobranchoidea</taxon>
        <taxon>Plakobranchidae</taxon>
        <taxon>Elysia</taxon>
    </lineage>
</organism>
<evidence type="ECO:0000256" key="1">
    <source>
        <dbReference type="ARBA" id="ARBA00004114"/>
    </source>
</evidence>
<feature type="region of interest" description="Disordered" evidence="10">
    <location>
        <begin position="356"/>
        <end position="393"/>
    </location>
</feature>
<evidence type="ECO:0000313" key="11">
    <source>
        <dbReference type="EMBL" id="KAK3696959.1"/>
    </source>
</evidence>
<feature type="coiled-coil region" evidence="9">
    <location>
        <begin position="914"/>
        <end position="983"/>
    </location>
</feature>
<feature type="region of interest" description="Disordered" evidence="10">
    <location>
        <begin position="1170"/>
        <end position="1214"/>
    </location>
</feature>
<feature type="compositionally biased region" description="Polar residues" evidence="10">
    <location>
        <begin position="257"/>
        <end position="267"/>
    </location>
</feature>
<feature type="compositionally biased region" description="Basic residues" evidence="10">
    <location>
        <begin position="65"/>
        <end position="74"/>
    </location>
</feature>